<organism evidence="2 3">
    <name type="scientific">Vreelandella zhuhanensis</name>
    <dbReference type="NCBI Taxonomy" id="2684210"/>
    <lineage>
        <taxon>Bacteria</taxon>
        <taxon>Pseudomonadati</taxon>
        <taxon>Pseudomonadota</taxon>
        <taxon>Gammaproteobacteria</taxon>
        <taxon>Oceanospirillales</taxon>
        <taxon>Halomonadaceae</taxon>
        <taxon>Vreelandella</taxon>
    </lineage>
</organism>
<evidence type="ECO:0000259" key="1">
    <source>
        <dbReference type="Pfam" id="PF12697"/>
    </source>
</evidence>
<dbReference type="Gene3D" id="3.40.50.1820">
    <property type="entry name" value="alpha/beta hydrolase"/>
    <property type="match status" value="1"/>
</dbReference>
<evidence type="ECO:0000313" key="3">
    <source>
        <dbReference type="Proteomes" id="UP000437638"/>
    </source>
</evidence>
<dbReference type="RefSeq" id="WP_160417490.1">
    <property type="nucleotide sequence ID" value="NZ_WTKP01000002.1"/>
</dbReference>
<comment type="caution">
    <text evidence="2">The sequence shown here is derived from an EMBL/GenBank/DDBJ whole genome shotgun (WGS) entry which is preliminary data.</text>
</comment>
<feature type="domain" description="AB hydrolase-1" evidence="1">
    <location>
        <begin position="6"/>
        <end position="222"/>
    </location>
</feature>
<keyword evidence="3" id="KW-1185">Reference proteome</keyword>
<dbReference type="AlphaFoldDB" id="A0A7X3KQG1"/>
<name>A0A7X3KQG1_9GAMM</name>
<dbReference type="InterPro" id="IPR000073">
    <property type="entry name" value="AB_hydrolase_1"/>
</dbReference>
<evidence type="ECO:0000313" key="2">
    <source>
        <dbReference type="EMBL" id="MWJ27286.1"/>
    </source>
</evidence>
<accession>A0A7X3KQG1</accession>
<reference evidence="2 3" key="1">
    <citation type="submission" date="2019-12" db="EMBL/GenBank/DDBJ databases">
        <title>Halomonas rutogse sp. nov. isolated from two lakes on Tibetan Plateau.</title>
        <authorList>
            <person name="Gao P."/>
        </authorList>
    </citation>
    <scope>NUCLEOTIDE SEQUENCE [LARGE SCALE GENOMIC DNA]</scope>
    <source>
        <strain evidence="2 3">ZH2S</strain>
    </source>
</reference>
<protein>
    <submittedName>
        <fullName evidence="2">Alpha/beta fold hydrolase</fullName>
    </submittedName>
</protein>
<proteinExistence type="predicted"/>
<gene>
    <name evidence="2" type="ORF">GPM19_03545</name>
</gene>
<dbReference type="Proteomes" id="UP000437638">
    <property type="component" value="Unassembled WGS sequence"/>
</dbReference>
<keyword evidence="2" id="KW-0378">Hydrolase</keyword>
<dbReference type="SUPFAM" id="SSF53474">
    <property type="entry name" value="alpha/beta-Hydrolases"/>
    <property type="match status" value="1"/>
</dbReference>
<dbReference type="Pfam" id="PF12697">
    <property type="entry name" value="Abhydrolase_6"/>
    <property type="match status" value="1"/>
</dbReference>
<dbReference type="GO" id="GO:0016787">
    <property type="term" value="F:hydrolase activity"/>
    <property type="evidence" value="ECO:0007669"/>
    <property type="project" value="UniProtKB-KW"/>
</dbReference>
<dbReference type="EMBL" id="WTKP01000002">
    <property type="protein sequence ID" value="MWJ27286.1"/>
    <property type="molecule type" value="Genomic_DNA"/>
</dbReference>
<sequence>MIHLTLLSGWGVNARVWQPLAPHWPADCQVNTVEWPGYAEHDSAPQAHDLAALAEAMRDTLSPESIWVGWSLGGLLAACLLSHLPPPKALILLGTGPKFCQPGGVSNAELGAFQEAFARDPEATWRHFLRWQTQGEPKPGDAHRRLRELLGSHPSADIATLRAGLGHLATLDATRILEQPPCPVQHVYGGRDRLVSPEQRQKGMLIEGVGHCPMVSQPVRLAFTLARLTKTSMLNSSALETPP</sequence>
<dbReference type="InterPro" id="IPR029058">
    <property type="entry name" value="AB_hydrolase_fold"/>
</dbReference>